<evidence type="ECO:0000313" key="2">
    <source>
        <dbReference type="EMBL" id="KAA9001972.1"/>
    </source>
</evidence>
<keyword evidence="1" id="KW-1133">Transmembrane helix</keyword>
<organism evidence="2 3">
    <name type="scientific">Affinibrenneria salicis</name>
    <dbReference type="NCBI Taxonomy" id="2590031"/>
    <lineage>
        <taxon>Bacteria</taxon>
        <taxon>Pseudomonadati</taxon>
        <taxon>Pseudomonadota</taxon>
        <taxon>Gammaproteobacteria</taxon>
        <taxon>Enterobacterales</taxon>
        <taxon>Pectobacteriaceae</taxon>
        <taxon>Affinibrenneria</taxon>
    </lineage>
</organism>
<dbReference type="OrthoDB" id="1629003at2"/>
<comment type="caution">
    <text evidence="2">The sequence shown here is derived from an EMBL/GenBank/DDBJ whole genome shotgun (WGS) entry which is preliminary data.</text>
</comment>
<dbReference type="Pfam" id="PF07274">
    <property type="entry name" value="DUF1440"/>
    <property type="match status" value="1"/>
</dbReference>
<reference evidence="2 3" key="1">
    <citation type="submission" date="2019-09" db="EMBL/GenBank/DDBJ databases">
        <authorList>
            <person name="Li Y."/>
        </authorList>
    </citation>
    <scope>NUCLEOTIDE SEQUENCE [LARGE SCALE GENOMIC DNA]</scope>
    <source>
        <strain evidence="2 3">L3-3HA</strain>
    </source>
</reference>
<keyword evidence="3" id="KW-1185">Reference proteome</keyword>
<keyword evidence="1" id="KW-0472">Membrane</keyword>
<protein>
    <submittedName>
        <fullName evidence="2">DUF1440 domain-containing protein</fullName>
    </submittedName>
</protein>
<evidence type="ECO:0000313" key="3">
    <source>
        <dbReference type="Proteomes" id="UP000335415"/>
    </source>
</evidence>
<feature type="transmembrane region" description="Helical" evidence="1">
    <location>
        <begin position="12"/>
        <end position="31"/>
    </location>
</feature>
<sequence length="179" mass="20922">MKIETNRQKIILAILIGIIVGIICAIVKFGWEIPFPPRTPARDLTNPPQQILQQLGMPFELTHITYLYNGNPRPIVSFIMHFGFTITFGVLYCVVAEFWPKIKLWQGCVYGFVIWVVFHVVLLPLFGTVPAPWDQPFAEHFSELFGHVFCFWVMELARRDLRNRMTHQPDPDWVIARRR</sequence>
<accession>A0A5J5G4W0</accession>
<dbReference type="AlphaFoldDB" id="A0A5J5G4W0"/>
<name>A0A5J5G4W0_9GAMM</name>
<dbReference type="Proteomes" id="UP000335415">
    <property type="component" value="Unassembled WGS sequence"/>
</dbReference>
<feature type="transmembrane region" description="Helical" evidence="1">
    <location>
        <begin position="75"/>
        <end position="95"/>
    </location>
</feature>
<keyword evidence="1" id="KW-0812">Transmembrane</keyword>
<feature type="transmembrane region" description="Helical" evidence="1">
    <location>
        <begin position="107"/>
        <end position="129"/>
    </location>
</feature>
<proteinExistence type="predicted"/>
<evidence type="ECO:0000256" key="1">
    <source>
        <dbReference type="SAM" id="Phobius"/>
    </source>
</evidence>
<dbReference type="InterPro" id="IPR009898">
    <property type="entry name" value="DUF1440"/>
</dbReference>
<dbReference type="RefSeq" id="WP_150434209.1">
    <property type="nucleotide sequence ID" value="NZ_VYKJ01000002.1"/>
</dbReference>
<dbReference type="EMBL" id="VYKJ01000002">
    <property type="protein sequence ID" value="KAA9001972.1"/>
    <property type="molecule type" value="Genomic_DNA"/>
</dbReference>
<gene>
    <name evidence="2" type="ORF">FJU30_06755</name>
</gene>